<dbReference type="NCBIfam" id="TIGR01640">
    <property type="entry name" value="F_box_assoc_1"/>
    <property type="match status" value="1"/>
</dbReference>
<keyword evidence="3" id="KW-1185">Reference proteome</keyword>
<accession>A0AAV1QUC6</accession>
<protein>
    <recommendedName>
        <fullName evidence="1">F-box domain-containing protein</fullName>
    </recommendedName>
</protein>
<dbReference type="PANTHER" id="PTHR31672">
    <property type="entry name" value="BNACNNG10540D PROTEIN"/>
    <property type="match status" value="1"/>
</dbReference>
<dbReference type="PANTHER" id="PTHR31672:SF13">
    <property type="entry name" value="F-BOX PROTEIN CPR30-LIKE"/>
    <property type="match status" value="1"/>
</dbReference>
<gene>
    <name evidence="2" type="ORF">DCAF_LOCUS1779</name>
</gene>
<organism evidence="2 3">
    <name type="scientific">Dovyalis caffra</name>
    <dbReference type="NCBI Taxonomy" id="77055"/>
    <lineage>
        <taxon>Eukaryota</taxon>
        <taxon>Viridiplantae</taxon>
        <taxon>Streptophyta</taxon>
        <taxon>Embryophyta</taxon>
        <taxon>Tracheophyta</taxon>
        <taxon>Spermatophyta</taxon>
        <taxon>Magnoliopsida</taxon>
        <taxon>eudicotyledons</taxon>
        <taxon>Gunneridae</taxon>
        <taxon>Pentapetalae</taxon>
        <taxon>rosids</taxon>
        <taxon>fabids</taxon>
        <taxon>Malpighiales</taxon>
        <taxon>Salicaceae</taxon>
        <taxon>Flacourtieae</taxon>
        <taxon>Dovyalis</taxon>
    </lineage>
</organism>
<proteinExistence type="predicted"/>
<dbReference type="AlphaFoldDB" id="A0AAV1QUC6"/>
<dbReference type="Proteomes" id="UP001314170">
    <property type="component" value="Unassembled WGS sequence"/>
</dbReference>
<sequence length="372" mass="42778">MATPLFIPQDIVQDILTKLPVKTLLRLKCLSKNYCTLIESPTFISSHLSHSIKNPSLLVFLGDNNFELSPRSSFHSHETITNYSFTPLTFSYHYVNVIGSCHGLLCCQYLDDETDDFELVTVLWNPATRKFKRLPKHDPEERCDQLAIGLGFDPKGNDYKLVRASVFGRYPRASILCEVIERNKGVWRRITHDNPDYVPPPGGLWQIPKTASAAVQGALYWNIDGEILLSFSLLDDTFQWIPFPPPLNNYSMTGYNSRYRLETCCAWKESVAAVANLPNFRSKDQCFDIWVLNGSDKERAWSKLFTVTASVSERLIPICLWRDREVVFKQSNEDGKKLVWLGIYGETGLSKDWEEDVYVHAWWNYEESLVEL</sequence>
<dbReference type="InterPro" id="IPR036047">
    <property type="entry name" value="F-box-like_dom_sf"/>
</dbReference>
<dbReference type="Pfam" id="PF07734">
    <property type="entry name" value="FBA_1"/>
    <property type="match status" value="1"/>
</dbReference>
<name>A0AAV1QUC6_9ROSI</name>
<evidence type="ECO:0000313" key="2">
    <source>
        <dbReference type="EMBL" id="CAK7324142.1"/>
    </source>
</evidence>
<dbReference type="SUPFAM" id="SSF81383">
    <property type="entry name" value="F-box domain"/>
    <property type="match status" value="1"/>
</dbReference>
<dbReference type="InterPro" id="IPR050796">
    <property type="entry name" value="SCF_F-box_component"/>
</dbReference>
<evidence type="ECO:0000313" key="3">
    <source>
        <dbReference type="Proteomes" id="UP001314170"/>
    </source>
</evidence>
<comment type="caution">
    <text evidence="2">The sequence shown here is derived from an EMBL/GenBank/DDBJ whole genome shotgun (WGS) entry which is preliminary data.</text>
</comment>
<reference evidence="2 3" key="1">
    <citation type="submission" date="2024-01" db="EMBL/GenBank/DDBJ databases">
        <authorList>
            <person name="Waweru B."/>
        </authorList>
    </citation>
    <scope>NUCLEOTIDE SEQUENCE [LARGE SCALE GENOMIC DNA]</scope>
</reference>
<dbReference type="InterPro" id="IPR006527">
    <property type="entry name" value="F-box-assoc_dom_typ1"/>
</dbReference>
<feature type="domain" description="F-box" evidence="1">
    <location>
        <begin position="7"/>
        <end position="47"/>
    </location>
</feature>
<evidence type="ECO:0000259" key="1">
    <source>
        <dbReference type="SMART" id="SM00256"/>
    </source>
</evidence>
<dbReference type="SMART" id="SM00256">
    <property type="entry name" value="FBOX"/>
    <property type="match status" value="1"/>
</dbReference>
<dbReference type="EMBL" id="CAWUPB010000246">
    <property type="protein sequence ID" value="CAK7324142.1"/>
    <property type="molecule type" value="Genomic_DNA"/>
</dbReference>
<dbReference type="InterPro" id="IPR017451">
    <property type="entry name" value="F-box-assoc_interact_dom"/>
</dbReference>
<dbReference type="InterPro" id="IPR001810">
    <property type="entry name" value="F-box_dom"/>
</dbReference>
<dbReference type="Pfam" id="PF00646">
    <property type="entry name" value="F-box"/>
    <property type="match status" value="1"/>
</dbReference>